<sequence length="177" mass="18924">MRIMNVSIQAFGGVLLLFFSIHVQGSCKRERSTLEYHANGMKLSTIPSGIGALSQLEILELSENQLSGSIPVEIALNLSTPIPTELGNLVLLEFLLLNNNDLSGEIPESFEKLSSLLGCNFSSNDLTGALPSLSLFQKTGMGSVFENKGLCGGPFGNCNTSPPFLFHPSDAEGKSFV</sequence>
<dbReference type="InterPro" id="IPR032675">
    <property type="entry name" value="LRR_dom_sf"/>
</dbReference>
<feature type="signal peptide" evidence="1">
    <location>
        <begin position="1"/>
        <end position="25"/>
    </location>
</feature>
<evidence type="ECO:0000313" key="3">
    <source>
        <dbReference type="Proteomes" id="UP000326939"/>
    </source>
</evidence>
<keyword evidence="3" id="KW-1185">Reference proteome</keyword>
<accession>A0A5N5M9H2</accession>
<dbReference type="PANTHER" id="PTHR48065:SF75">
    <property type="entry name" value="LEUCINE-RICH REPEAT-CONTAINING N-TERMINAL PLANT-TYPE DOMAIN-CONTAINING PROTEIN"/>
    <property type="match status" value="1"/>
</dbReference>
<dbReference type="SUPFAM" id="SSF52058">
    <property type="entry name" value="L domain-like"/>
    <property type="match status" value="1"/>
</dbReference>
<dbReference type="Gene3D" id="3.80.10.10">
    <property type="entry name" value="Ribonuclease Inhibitor"/>
    <property type="match status" value="2"/>
</dbReference>
<evidence type="ECO:0008006" key="4">
    <source>
        <dbReference type="Google" id="ProtNLM"/>
    </source>
</evidence>
<feature type="chain" id="PRO_5024354334" description="Leucine-rich repeat-containing N-terminal plant-type domain-containing protein" evidence="1">
    <location>
        <begin position="26"/>
        <end position="177"/>
    </location>
</feature>
<reference evidence="3" key="1">
    <citation type="journal article" date="2019" name="Gigascience">
        <title>De novo genome assembly of the endangered Acer yangbiense, a plant species with extremely small populations endemic to Yunnan Province, China.</title>
        <authorList>
            <person name="Yang J."/>
            <person name="Wariss H.M."/>
            <person name="Tao L."/>
            <person name="Zhang R."/>
            <person name="Yun Q."/>
            <person name="Hollingsworth P."/>
            <person name="Dao Z."/>
            <person name="Luo G."/>
            <person name="Guo H."/>
            <person name="Ma Y."/>
            <person name="Sun W."/>
        </authorList>
    </citation>
    <scope>NUCLEOTIDE SEQUENCE [LARGE SCALE GENOMIC DNA]</scope>
    <source>
        <strain evidence="3">cv. br00</strain>
    </source>
</reference>
<dbReference type="EMBL" id="VDCV01000006">
    <property type="protein sequence ID" value="KAB5551598.1"/>
    <property type="molecule type" value="Genomic_DNA"/>
</dbReference>
<dbReference type="Pfam" id="PF00560">
    <property type="entry name" value="LRR_1"/>
    <property type="match status" value="2"/>
</dbReference>
<dbReference type="Proteomes" id="UP000326939">
    <property type="component" value="Chromosome 6"/>
</dbReference>
<protein>
    <recommendedName>
        <fullName evidence="4">Leucine-rich repeat-containing N-terminal plant-type domain-containing protein</fullName>
    </recommendedName>
</protein>
<dbReference type="InterPro" id="IPR001611">
    <property type="entry name" value="Leu-rich_rpt"/>
</dbReference>
<proteinExistence type="predicted"/>
<keyword evidence="1" id="KW-0732">Signal</keyword>
<dbReference type="AlphaFoldDB" id="A0A5N5M9H2"/>
<gene>
    <name evidence="2" type="ORF">DKX38_008909</name>
</gene>
<evidence type="ECO:0000313" key="2">
    <source>
        <dbReference type="EMBL" id="KAB5551598.1"/>
    </source>
</evidence>
<organism evidence="2 3">
    <name type="scientific">Salix brachista</name>
    <dbReference type="NCBI Taxonomy" id="2182728"/>
    <lineage>
        <taxon>Eukaryota</taxon>
        <taxon>Viridiplantae</taxon>
        <taxon>Streptophyta</taxon>
        <taxon>Embryophyta</taxon>
        <taxon>Tracheophyta</taxon>
        <taxon>Spermatophyta</taxon>
        <taxon>Magnoliopsida</taxon>
        <taxon>eudicotyledons</taxon>
        <taxon>Gunneridae</taxon>
        <taxon>Pentapetalae</taxon>
        <taxon>rosids</taxon>
        <taxon>fabids</taxon>
        <taxon>Malpighiales</taxon>
        <taxon>Salicaceae</taxon>
        <taxon>Saliceae</taxon>
        <taxon>Salix</taxon>
    </lineage>
</organism>
<dbReference type="PANTHER" id="PTHR48065">
    <property type="entry name" value="OS10G0469600 PROTEIN"/>
    <property type="match status" value="1"/>
</dbReference>
<comment type="caution">
    <text evidence="2">The sequence shown here is derived from an EMBL/GenBank/DDBJ whole genome shotgun (WGS) entry which is preliminary data.</text>
</comment>
<name>A0A5N5M9H2_9ROSI</name>
<evidence type="ECO:0000256" key="1">
    <source>
        <dbReference type="SAM" id="SignalP"/>
    </source>
</evidence>